<accession>A0ABX0F6A3</accession>
<dbReference type="EMBL" id="JAAFGS010000001">
    <property type="protein sequence ID" value="NGZ74696.1"/>
    <property type="molecule type" value="Genomic_DNA"/>
</dbReference>
<protein>
    <submittedName>
        <fullName evidence="1">Uncharacterized protein</fullName>
    </submittedName>
</protein>
<evidence type="ECO:0000313" key="1">
    <source>
        <dbReference type="EMBL" id="NGZ74696.1"/>
    </source>
</evidence>
<evidence type="ECO:0000313" key="2">
    <source>
        <dbReference type="Proteomes" id="UP000800303"/>
    </source>
</evidence>
<comment type="caution">
    <text evidence="1">The sequence shown here is derived from an EMBL/GenBank/DDBJ whole genome shotgun (WGS) entry which is preliminary data.</text>
</comment>
<dbReference type="RefSeq" id="WP_166272940.1">
    <property type="nucleotide sequence ID" value="NZ_JAAFGS010000001.1"/>
</dbReference>
<reference evidence="1 2" key="1">
    <citation type="submission" date="2020-01" db="EMBL/GenBank/DDBJ databases">
        <title>Polyphasic characterisation and genomic insights into a novel alkali tolerant bacterium VR-M41.</title>
        <authorList>
            <person name="Vemuluri V.R."/>
        </authorList>
    </citation>
    <scope>NUCLEOTIDE SEQUENCE [LARGE SCALE GENOMIC DNA]</scope>
    <source>
        <strain evidence="1 2">VR-M41</strain>
    </source>
</reference>
<organism evidence="1 2">
    <name type="scientific">Saccharibacillus alkalitolerans</name>
    <dbReference type="NCBI Taxonomy" id="2705290"/>
    <lineage>
        <taxon>Bacteria</taxon>
        <taxon>Bacillati</taxon>
        <taxon>Bacillota</taxon>
        <taxon>Bacilli</taxon>
        <taxon>Bacillales</taxon>
        <taxon>Paenibacillaceae</taxon>
        <taxon>Saccharibacillus</taxon>
    </lineage>
</organism>
<dbReference type="Proteomes" id="UP000800303">
    <property type="component" value="Unassembled WGS sequence"/>
</dbReference>
<name>A0ABX0F6A3_9BACL</name>
<keyword evidence="2" id="KW-1185">Reference proteome</keyword>
<sequence>MGGRYEAVKELEPVIRRLIAIRAGSGAMNLYAELLSIRTELNELAERSRKLHEDYNRDAARAFAEELEVFSRPQLILIRSCGIIGDTGLGKQFDAREQESFVSLSYHLIIRESGNRLLERYAAFSAFWSRDSLIRFIVRNIGFGDELQAGLYVLALAERLNGKRAAGHHAEIGNEAAADSDSAEYSVLAEKPPSFTDQNTLLVGMDNSDGVYFFFEFREDAAGCIEWLRDRFYDWMYGQKGIHPFRWHHRPSDALKKSMFEGWLYIQNHQDFVDWVNTRVYGCPVGREVSYCPLQEPAAKLSF</sequence>
<proteinExistence type="predicted"/>
<gene>
    <name evidence="1" type="ORF">GYN08_05140</name>
</gene>